<organism evidence="1 2">
    <name type="scientific">Flavobacterium oncorhynchi</name>
    <dbReference type="NCBI Taxonomy" id="728056"/>
    <lineage>
        <taxon>Bacteria</taxon>
        <taxon>Pseudomonadati</taxon>
        <taxon>Bacteroidota</taxon>
        <taxon>Flavobacteriia</taxon>
        <taxon>Flavobacteriales</taxon>
        <taxon>Flavobacteriaceae</taxon>
        <taxon>Flavobacterium</taxon>
    </lineage>
</organism>
<gene>
    <name evidence="1" type="ORF">B0A75_18475</name>
</gene>
<keyword evidence="2" id="KW-1185">Reference proteome</keyword>
<reference evidence="1 2" key="1">
    <citation type="submission" date="2016-11" db="EMBL/GenBank/DDBJ databases">
        <title>Whole genomes of Flavobacteriaceae.</title>
        <authorList>
            <person name="Stine C."/>
            <person name="Li C."/>
            <person name="Tadesse D."/>
        </authorList>
    </citation>
    <scope>NUCLEOTIDE SEQUENCE [LARGE SCALE GENOMIC DNA]</scope>
    <source>
        <strain evidence="1 2">CCUG 59446</strain>
    </source>
</reference>
<name>A0A226HNT8_9FLAO</name>
<accession>A0A226HNT8</accession>
<dbReference type="InterPro" id="IPR018534">
    <property type="entry name" value="Tet_reg_excision_RteC"/>
</dbReference>
<dbReference type="Pfam" id="PF09357">
    <property type="entry name" value="RteC"/>
    <property type="match status" value="1"/>
</dbReference>
<dbReference type="AlphaFoldDB" id="A0A226HNT8"/>
<dbReference type="EMBL" id="MUHA01000029">
    <property type="protein sequence ID" value="OXA95855.1"/>
    <property type="molecule type" value="Genomic_DNA"/>
</dbReference>
<sequence length="77" mass="9169">MIKPKILGKLICYNKVYRIETGFPLNNGKKYHTYFTSRLQEWKKEYDEHLHSLSILRKKSNSLIKSQVNSRNAISLR</sequence>
<evidence type="ECO:0000313" key="2">
    <source>
        <dbReference type="Proteomes" id="UP000198336"/>
    </source>
</evidence>
<evidence type="ECO:0000313" key="1">
    <source>
        <dbReference type="EMBL" id="OXA95855.1"/>
    </source>
</evidence>
<protein>
    <submittedName>
        <fullName evidence="1">Uncharacterized protein</fullName>
    </submittedName>
</protein>
<comment type="caution">
    <text evidence="1">The sequence shown here is derived from an EMBL/GenBank/DDBJ whole genome shotgun (WGS) entry which is preliminary data.</text>
</comment>
<dbReference type="Proteomes" id="UP000198336">
    <property type="component" value="Unassembled WGS sequence"/>
</dbReference>
<proteinExistence type="predicted"/>